<name>A0A6A4V7J6_AMPAM</name>
<dbReference type="EMBL" id="VIIS01002015">
    <property type="protein sequence ID" value="KAF0289675.1"/>
    <property type="molecule type" value="Genomic_DNA"/>
</dbReference>
<feature type="region of interest" description="Disordered" evidence="1">
    <location>
        <begin position="138"/>
        <end position="186"/>
    </location>
</feature>
<feature type="region of interest" description="Disordered" evidence="1">
    <location>
        <begin position="240"/>
        <end position="281"/>
    </location>
</feature>
<evidence type="ECO:0000256" key="1">
    <source>
        <dbReference type="SAM" id="MobiDB-lite"/>
    </source>
</evidence>
<dbReference type="AlphaFoldDB" id="A0A6A4V7J6"/>
<feature type="region of interest" description="Disordered" evidence="1">
    <location>
        <begin position="204"/>
        <end position="228"/>
    </location>
</feature>
<proteinExistence type="predicted"/>
<sequence length="281" mass="29131">MSDIFGQMAGLDIFGRTVYNAVPPRGVARTQSFPNLAAGGGDAPEDVAAEPPAPLRRTGSLSEVPLGEGGGAGDSAPLAAAPLSAGSATDLAAVLAAVVEQRPEPGPDAEPAPASQVPSVDSALELLLQAKVTLEWDVSSEGSGQVVCDDAADGGGVAEDVDDGGGGEEAQWSPDPPAAGDGEPSADAGFLRRLQHAWQNRPSLLPGVWPERAPRDPPPRRRRRRATTSVADLLRLMRVAAAARHSPRRPAGAAPTRRPRRRRTTAHSPAVVTFQTENTRL</sequence>
<reference evidence="2 3" key="1">
    <citation type="submission" date="2019-07" db="EMBL/GenBank/DDBJ databases">
        <title>Draft genome assembly of a fouling barnacle, Amphibalanus amphitrite (Darwin, 1854): The first reference genome for Thecostraca.</title>
        <authorList>
            <person name="Kim W."/>
        </authorList>
    </citation>
    <scope>NUCLEOTIDE SEQUENCE [LARGE SCALE GENOMIC DNA]</scope>
    <source>
        <strain evidence="2">SNU_AA5</strain>
        <tissue evidence="2">Soma without cirri and trophi</tissue>
    </source>
</reference>
<comment type="caution">
    <text evidence="2">The sequence shown here is derived from an EMBL/GenBank/DDBJ whole genome shotgun (WGS) entry which is preliminary data.</text>
</comment>
<gene>
    <name evidence="2" type="ORF">FJT64_012100</name>
</gene>
<feature type="compositionally biased region" description="Low complexity" evidence="1">
    <location>
        <begin position="240"/>
        <end position="256"/>
    </location>
</feature>
<accession>A0A6A4V7J6</accession>
<dbReference type="Proteomes" id="UP000440578">
    <property type="component" value="Unassembled WGS sequence"/>
</dbReference>
<feature type="region of interest" description="Disordered" evidence="1">
    <location>
        <begin position="30"/>
        <end position="80"/>
    </location>
</feature>
<keyword evidence="3" id="KW-1185">Reference proteome</keyword>
<dbReference type="OrthoDB" id="297496at2759"/>
<protein>
    <submittedName>
        <fullName evidence="2">Uncharacterized protein</fullName>
    </submittedName>
</protein>
<evidence type="ECO:0000313" key="2">
    <source>
        <dbReference type="EMBL" id="KAF0289675.1"/>
    </source>
</evidence>
<evidence type="ECO:0000313" key="3">
    <source>
        <dbReference type="Proteomes" id="UP000440578"/>
    </source>
</evidence>
<organism evidence="2 3">
    <name type="scientific">Amphibalanus amphitrite</name>
    <name type="common">Striped barnacle</name>
    <name type="synonym">Balanus amphitrite</name>
    <dbReference type="NCBI Taxonomy" id="1232801"/>
    <lineage>
        <taxon>Eukaryota</taxon>
        <taxon>Metazoa</taxon>
        <taxon>Ecdysozoa</taxon>
        <taxon>Arthropoda</taxon>
        <taxon>Crustacea</taxon>
        <taxon>Multicrustacea</taxon>
        <taxon>Cirripedia</taxon>
        <taxon>Thoracica</taxon>
        <taxon>Thoracicalcarea</taxon>
        <taxon>Balanomorpha</taxon>
        <taxon>Balanoidea</taxon>
        <taxon>Balanidae</taxon>
        <taxon>Amphibalaninae</taxon>
        <taxon>Amphibalanus</taxon>
    </lineage>
</organism>